<evidence type="ECO:0000313" key="1">
    <source>
        <dbReference type="EMBL" id="THU50571.1"/>
    </source>
</evidence>
<dbReference type="EMBL" id="PYDT01000009">
    <property type="protein sequence ID" value="THU50571.1"/>
    <property type="molecule type" value="Genomic_DNA"/>
</dbReference>
<reference evidence="1 2" key="1">
    <citation type="journal article" date="2019" name="Nat. Plants">
        <title>Genome sequencing of Musa balbisiana reveals subgenome evolution and function divergence in polyploid bananas.</title>
        <authorList>
            <person name="Yao X."/>
        </authorList>
    </citation>
    <scope>NUCLEOTIDE SEQUENCE [LARGE SCALE GENOMIC DNA]</scope>
    <source>
        <strain evidence="2">cv. DH-PKW</strain>
        <tissue evidence="1">Leaves</tissue>
    </source>
</reference>
<proteinExistence type="predicted"/>
<dbReference type="PANTHER" id="PTHR31366:SF2">
    <property type="entry name" value="UPF0739 PROTEIN C1ORF74"/>
    <property type="match status" value="1"/>
</dbReference>
<evidence type="ECO:0000313" key="2">
    <source>
        <dbReference type="Proteomes" id="UP000317650"/>
    </source>
</evidence>
<sequence>MITIETCVISRIAGALADSRYVHNRCICMVRSTPSRGAAPSVYLAGPCASWRRPSGLFDPLLELSLMELRDCEELLKVLDSCLSRIKWRLRPLARRRLETDILALCTRLRPVVLVDYDGIMPKLQENLSALLFLSQKESNDLQYLRIMILDDMAYIIHVKELAEHHLPVEAEKGHLPSVLPSLEKPGVETSHLNALVLGFANLRRHSAPQPADVIDLCSFLQDVRITLPSLNGWLLGYPVTYLFSKEHAEKASFNLSTKSLRIFKIFICRKTSGSQLYENELMSFTVPCDMSQRLDKEPWIEAFLIRLSEKLRRCEKIWASMRLEMEVKESHQQSVVL</sequence>
<protein>
    <submittedName>
        <fullName evidence="1">Uncharacterized protein</fullName>
    </submittedName>
</protein>
<dbReference type="PANTHER" id="PTHR31366">
    <property type="entry name" value="UPF0739 PROTEIN C1ORF74"/>
    <property type="match status" value="1"/>
</dbReference>
<gene>
    <name evidence="1" type="ORF">C4D60_Mb06t21650</name>
</gene>
<comment type="caution">
    <text evidence="1">The sequence shown here is derived from an EMBL/GenBank/DDBJ whole genome shotgun (WGS) entry which is preliminary data.</text>
</comment>
<organism evidence="1 2">
    <name type="scientific">Musa balbisiana</name>
    <name type="common">Banana</name>
    <dbReference type="NCBI Taxonomy" id="52838"/>
    <lineage>
        <taxon>Eukaryota</taxon>
        <taxon>Viridiplantae</taxon>
        <taxon>Streptophyta</taxon>
        <taxon>Embryophyta</taxon>
        <taxon>Tracheophyta</taxon>
        <taxon>Spermatophyta</taxon>
        <taxon>Magnoliopsida</taxon>
        <taxon>Liliopsida</taxon>
        <taxon>Zingiberales</taxon>
        <taxon>Musaceae</taxon>
        <taxon>Musa</taxon>
    </lineage>
</organism>
<dbReference type="Proteomes" id="UP000317650">
    <property type="component" value="Chromosome 6"/>
</dbReference>
<dbReference type="Pfam" id="PF14953">
    <property type="entry name" value="DUF4504"/>
    <property type="match status" value="1"/>
</dbReference>
<accession>A0A4S8IPW2</accession>
<name>A0A4S8IPW2_MUSBA</name>
<dbReference type="InterPro" id="IPR027850">
    <property type="entry name" value="DUF4504"/>
</dbReference>
<keyword evidence="2" id="KW-1185">Reference proteome</keyword>
<dbReference type="AlphaFoldDB" id="A0A4S8IPW2"/>